<dbReference type="EMBL" id="JAGPNK010000015">
    <property type="protein sequence ID" value="KAH7308499.1"/>
    <property type="molecule type" value="Genomic_DNA"/>
</dbReference>
<dbReference type="Proteomes" id="UP000813444">
    <property type="component" value="Unassembled WGS sequence"/>
</dbReference>
<comment type="caution">
    <text evidence="2">The sequence shown here is derived from an EMBL/GenBank/DDBJ whole genome shotgun (WGS) entry which is preliminary data.</text>
</comment>
<evidence type="ECO:0000256" key="1">
    <source>
        <dbReference type="SAM" id="MobiDB-lite"/>
    </source>
</evidence>
<protein>
    <submittedName>
        <fullName evidence="2">Uncharacterized protein</fullName>
    </submittedName>
</protein>
<evidence type="ECO:0000313" key="2">
    <source>
        <dbReference type="EMBL" id="KAH7308499.1"/>
    </source>
</evidence>
<gene>
    <name evidence="2" type="ORF">B0I35DRAFT_515620</name>
</gene>
<reference evidence="2" key="1">
    <citation type="journal article" date="2021" name="Nat. Commun.">
        <title>Genetic determinants of endophytism in the Arabidopsis root mycobiome.</title>
        <authorList>
            <person name="Mesny F."/>
            <person name="Miyauchi S."/>
            <person name="Thiergart T."/>
            <person name="Pickel B."/>
            <person name="Atanasova L."/>
            <person name="Karlsson M."/>
            <person name="Huettel B."/>
            <person name="Barry K.W."/>
            <person name="Haridas S."/>
            <person name="Chen C."/>
            <person name="Bauer D."/>
            <person name="Andreopoulos W."/>
            <person name="Pangilinan J."/>
            <person name="LaButti K."/>
            <person name="Riley R."/>
            <person name="Lipzen A."/>
            <person name="Clum A."/>
            <person name="Drula E."/>
            <person name="Henrissat B."/>
            <person name="Kohler A."/>
            <person name="Grigoriev I.V."/>
            <person name="Martin F.M."/>
            <person name="Hacquard S."/>
        </authorList>
    </citation>
    <scope>NUCLEOTIDE SEQUENCE</scope>
    <source>
        <strain evidence="2">MPI-CAGE-CH-0235</strain>
    </source>
</reference>
<name>A0A8K0SHR7_9HYPO</name>
<keyword evidence="3" id="KW-1185">Reference proteome</keyword>
<proteinExistence type="predicted"/>
<sequence>MAPEACTCSHARSIVLGIDFGVNATKISRLKRHSCGKHGDRTDTSLIKVMDSVLYHDFGSENFVFCHKPDGVGVPFHCFKMMLMDQTRFDHDNMGRELKAYMKALDANTKTSMTGSDIVAVFLKEVWSIAARKYIPKAFLGLSEKAQVYFTNPACWNASGETSSAPILPRRSKLLREAKPSTTEDPSGTASVDSLKGCDLSPKMTPMKVAVNHRMASPTSSQIA</sequence>
<feature type="compositionally biased region" description="Polar residues" evidence="1">
    <location>
        <begin position="180"/>
        <end position="192"/>
    </location>
</feature>
<dbReference type="AlphaFoldDB" id="A0A8K0SHR7"/>
<evidence type="ECO:0000313" key="3">
    <source>
        <dbReference type="Proteomes" id="UP000813444"/>
    </source>
</evidence>
<organism evidence="2 3">
    <name type="scientific">Stachybotrys elegans</name>
    <dbReference type="NCBI Taxonomy" id="80388"/>
    <lineage>
        <taxon>Eukaryota</taxon>
        <taxon>Fungi</taxon>
        <taxon>Dikarya</taxon>
        <taxon>Ascomycota</taxon>
        <taxon>Pezizomycotina</taxon>
        <taxon>Sordariomycetes</taxon>
        <taxon>Hypocreomycetidae</taxon>
        <taxon>Hypocreales</taxon>
        <taxon>Stachybotryaceae</taxon>
        <taxon>Stachybotrys</taxon>
    </lineage>
</organism>
<feature type="region of interest" description="Disordered" evidence="1">
    <location>
        <begin position="177"/>
        <end position="200"/>
    </location>
</feature>
<accession>A0A8K0SHR7</accession>